<evidence type="ECO:0000313" key="3">
    <source>
        <dbReference type="Proteomes" id="UP000435649"/>
    </source>
</evidence>
<protein>
    <recommendedName>
        <fullName evidence="4">Cellulase (Glycosyl hydrolase family 5)</fullName>
    </recommendedName>
</protein>
<dbReference type="Proteomes" id="UP000435649">
    <property type="component" value="Unassembled WGS sequence"/>
</dbReference>
<dbReference type="SUPFAM" id="SSF51445">
    <property type="entry name" value="(Trans)glycosidases"/>
    <property type="match status" value="1"/>
</dbReference>
<keyword evidence="1" id="KW-0732">Signal</keyword>
<dbReference type="Gene3D" id="3.20.20.80">
    <property type="entry name" value="Glycosidases"/>
    <property type="match status" value="1"/>
</dbReference>
<dbReference type="EMBL" id="VUNS01000001">
    <property type="protein sequence ID" value="MST95690.1"/>
    <property type="molecule type" value="Genomic_DNA"/>
</dbReference>
<feature type="chain" id="PRO_5032432529" description="Cellulase (Glycosyl hydrolase family 5)" evidence="1">
    <location>
        <begin position="20"/>
        <end position="1054"/>
    </location>
</feature>
<dbReference type="AlphaFoldDB" id="A0A844FWR2"/>
<organism evidence="2 3">
    <name type="scientific">Victivallis lenta</name>
    <dbReference type="NCBI Taxonomy" id="2606640"/>
    <lineage>
        <taxon>Bacteria</taxon>
        <taxon>Pseudomonadati</taxon>
        <taxon>Lentisphaerota</taxon>
        <taxon>Lentisphaeria</taxon>
        <taxon>Victivallales</taxon>
        <taxon>Victivallaceae</taxon>
        <taxon>Victivallis</taxon>
    </lineage>
</organism>
<feature type="signal peptide" evidence="1">
    <location>
        <begin position="1"/>
        <end position="19"/>
    </location>
</feature>
<evidence type="ECO:0008006" key="4">
    <source>
        <dbReference type="Google" id="ProtNLM"/>
    </source>
</evidence>
<dbReference type="RefSeq" id="WP_154416750.1">
    <property type="nucleotide sequence ID" value="NZ_VUNS01000001.1"/>
</dbReference>
<evidence type="ECO:0000313" key="2">
    <source>
        <dbReference type="EMBL" id="MST95690.1"/>
    </source>
</evidence>
<gene>
    <name evidence="2" type="ORF">FYJ85_01335</name>
</gene>
<accession>A0A844FWR2</accession>
<proteinExistence type="predicted"/>
<keyword evidence="3" id="KW-1185">Reference proteome</keyword>
<comment type="caution">
    <text evidence="2">The sequence shown here is derived from an EMBL/GenBank/DDBJ whole genome shotgun (WGS) entry which is preliminary data.</text>
</comment>
<dbReference type="InterPro" id="IPR017853">
    <property type="entry name" value="GH"/>
</dbReference>
<name>A0A844FWR2_9BACT</name>
<sequence>MIRQISTAFAAAFALSVAALPPGVAVDESGAMTLGGLSAAVNVYDRDWRVSIQGKSSIVPEPSYPVPSAKVYELKGTLKVPNSDGFTIQQWVKEAGPDTATYSMTMKNKEGIRCQAVAYSIALPAHLFDGKTIVVNGRERKVENFREPAYHVKDLEITNGDRRIALKGDFTVVIQDNRKFSVPNFSLRLLFAPPSGLVKETKLEFSVSVTPLAVTPLVLEDASAAKVTGSEMAQLLRRHGTNGGDFTVGSVKFRLGDAKKKSGALLRLGAGETAVLPLGGAKASGLYLLQNAAGPGAAPAVTAVYADGSVQKFDLAPGREFGTEKPLRRLPNGALATSDNTTFDGFYFSYFALRPGSLKELKLENGGTDGWLLAAATLAEGVTRPESVESIYYVDAGEEWAPMEAVKPVVAGSILDFSGMLDAPAGKYGWITTDEAGHFTAEKAAGKRFRFYGPNLCFSALCLDKPTAEKLADELARLGYTSVRFHHYDDALSDRKGGDSTELLPEKLDRLDYLFYCMKERGIYITLDLYCSRRFRDGELPEAPVRDGYAMKQLLPVYAPARENWKKFVRNLLTHRNPYTGLTWGGDPALFAVSLSNENITFGNWSGKAKQLYLDGYRAYLEERGLATKENLESRGGLFYRYLADLNVEMIRDLSGFVRDELGYKGLITEINFQQNAAISEIRDSLAFVDNHNYWDHPNSLPGHAWSFPFLHNQTSALRTASWAARMLMPSRIFGKPFTVTEINFVYPNRHRAESGPILGAYAALQDWDGLYRFAWAHNDTGVRHEEPINRFDIAEDSLSQIAERVTNLLFMRGDVKPAASGVGWPYGESTFREMNALGDSNFPVDFGMLGFYCRIGSLRENRGFPGVKLIKTPKEFMKELSPAELQAVREPVKTSETGEIVYDTAKGTLRIVSPRSESLSFFDGSLSGNVLQIANGTPTFQVVTASGMDGRPLRESGRILLFHQSDVTSRHIRYSSESMNAVEHWGKREALIRRASADVTLKLAPGRHTVRAVGLDGVPKGEVPAEYTADGLKFRIDTAKFGGTMVYLIETAD</sequence>
<reference evidence="2 3" key="1">
    <citation type="submission" date="2019-08" db="EMBL/GenBank/DDBJ databases">
        <title>In-depth cultivation of the pig gut microbiome towards novel bacterial diversity and tailored functional studies.</title>
        <authorList>
            <person name="Wylensek D."/>
            <person name="Hitch T.C.A."/>
            <person name="Clavel T."/>
        </authorList>
    </citation>
    <scope>NUCLEOTIDE SEQUENCE [LARGE SCALE GENOMIC DNA]</scope>
    <source>
        <strain evidence="2 3">BBE-744-WT-12</strain>
    </source>
</reference>
<evidence type="ECO:0000256" key="1">
    <source>
        <dbReference type="SAM" id="SignalP"/>
    </source>
</evidence>